<accession>E8LXF7</accession>
<comment type="similarity">
    <text evidence="1">Belongs to the LysR transcriptional regulatory family.</text>
</comment>
<dbReference type="PROSITE" id="PS50931">
    <property type="entry name" value="HTH_LYSR"/>
    <property type="match status" value="1"/>
</dbReference>
<dbReference type="Gene3D" id="1.10.10.10">
    <property type="entry name" value="Winged helix-like DNA-binding domain superfamily/Winged helix DNA-binding domain"/>
    <property type="match status" value="1"/>
</dbReference>
<reference evidence="6 7" key="1">
    <citation type="journal article" date="2012" name="Int. J. Syst. Evol. Microbiol.">
        <title>Vibrio caribbeanicus sp. nov., isolated from the marine sponge Scleritoderma cyanea.</title>
        <authorList>
            <person name="Hoffmann M."/>
            <person name="Monday S.R."/>
            <person name="Allard M.W."/>
            <person name="Strain E.A."/>
            <person name="Whittaker P."/>
            <person name="Naum M."/>
            <person name="McCarthy P.J."/>
            <person name="Lopez J.V."/>
            <person name="Fischer M."/>
            <person name="Brown E.W."/>
        </authorList>
    </citation>
    <scope>NUCLEOTIDE SEQUENCE [LARGE SCALE GENOMIC DNA]</scope>
    <source>
        <strain evidence="6 7">LMG 20546</strain>
    </source>
</reference>
<keyword evidence="2" id="KW-0805">Transcription regulation</keyword>
<dbReference type="Pfam" id="PF03466">
    <property type="entry name" value="LysR_substrate"/>
    <property type="match status" value="1"/>
</dbReference>
<evidence type="ECO:0000313" key="6">
    <source>
        <dbReference type="EMBL" id="EGA64568.1"/>
    </source>
</evidence>
<dbReference type="InterPro" id="IPR058163">
    <property type="entry name" value="LysR-type_TF_proteobact-type"/>
</dbReference>
<dbReference type="RefSeq" id="WP_006880501.1">
    <property type="nucleotide sequence ID" value="NZ_AEVS01000081.1"/>
</dbReference>
<evidence type="ECO:0000256" key="4">
    <source>
        <dbReference type="ARBA" id="ARBA00023163"/>
    </source>
</evidence>
<evidence type="ECO:0000313" key="7">
    <source>
        <dbReference type="Proteomes" id="UP000004371"/>
    </source>
</evidence>
<evidence type="ECO:0000256" key="1">
    <source>
        <dbReference type="ARBA" id="ARBA00009437"/>
    </source>
</evidence>
<dbReference type="CDD" id="cd08422">
    <property type="entry name" value="PBP2_CrgA_like"/>
    <property type="match status" value="1"/>
</dbReference>
<dbReference type="InterPro" id="IPR036390">
    <property type="entry name" value="WH_DNA-bd_sf"/>
</dbReference>
<proteinExistence type="inferred from homology"/>
<organism evidence="6 7">
    <name type="scientific">Vibrio brasiliensis LMG 20546</name>
    <dbReference type="NCBI Taxonomy" id="945543"/>
    <lineage>
        <taxon>Bacteria</taxon>
        <taxon>Pseudomonadati</taxon>
        <taxon>Pseudomonadota</taxon>
        <taxon>Gammaproteobacteria</taxon>
        <taxon>Vibrionales</taxon>
        <taxon>Vibrionaceae</taxon>
        <taxon>Vibrio</taxon>
        <taxon>Vibrio oreintalis group</taxon>
    </lineage>
</organism>
<dbReference type="EMBL" id="AEVS01000081">
    <property type="protein sequence ID" value="EGA64568.1"/>
    <property type="molecule type" value="Genomic_DNA"/>
</dbReference>
<evidence type="ECO:0000256" key="3">
    <source>
        <dbReference type="ARBA" id="ARBA00023125"/>
    </source>
</evidence>
<dbReference type="GO" id="GO:0006351">
    <property type="term" value="P:DNA-templated transcription"/>
    <property type="evidence" value="ECO:0007669"/>
    <property type="project" value="TreeGrafter"/>
</dbReference>
<evidence type="ECO:0000259" key="5">
    <source>
        <dbReference type="PROSITE" id="PS50931"/>
    </source>
</evidence>
<dbReference type="Proteomes" id="UP000004371">
    <property type="component" value="Unassembled WGS sequence"/>
</dbReference>
<dbReference type="SUPFAM" id="SSF53850">
    <property type="entry name" value="Periplasmic binding protein-like II"/>
    <property type="match status" value="1"/>
</dbReference>
<dbReference type="STRING" id="945543.VIBR0546_06847"/>
<sequence>MLNSLNLADIRSFVLIAQLGSFTKAALALDVSRSHVSRQISNLESQMKVTLLIRTTRTLKLTEAGKLFYQQCEVALNGIEQAVLVAVDDVEKVQGEIRINCVGGYLGEDVIGQIACDFMKQYPETQVHLDFSSHRVDLLEEDFDIAFRMGQLDDSGFIARKLMTIEMSTLASPEYLKAKGIPSQPKDLNAHQCLTGSVKRWGYKHKVDNRDVEVAIKGHLQCKNGRVLVKGALNHQGIIRVPKVYCVEAIDEGKLVEVFEDWHIPSVAFSAIYHRDRYQPKRLRVFIDFVTAHFQNKLSH</sequence>
<dbReference type="InterPro" id="IPR036388">
    <property type="entry name" value="WH-like_DNA-bd_sf"/>
</dbReference>
<keyword evidence="3" id="KW-0238">DNA-binding</keyword>
<dbReference type="PANTHER" id="PTHR30537">
    <property type="entry name" value="HTH-TYPE TRANSCRIPTIONAL REGULATOR"/>
    <property type="match status" value="1"/>
</dbReference>
<feature type="domain" description="HTH lysR-type" evidence="5">
    <location>
        <begin position="5"/>
        <end position="62"/>
    </location>
</feature>
<dbReference type="GO" id="GO:0043565">
    <property type="term" value="F:sequence-specific DNA binding"/>
    <property type="evidence" value="ECO:0007669"/>
    <property type="project" value="TreeGrafter"/>
</dbReference>
<dbReference type="OrthoDB" id="9786526at2"/>
<dbReference type="InterPro" id="IPR005119">
    <property type="entry name" value="LysR_subst-bd"/>
</dbReference>
<dbReference type="FunFam" id="1.10.10.10:FF:000001">
    <property type="entry name" value="LysR family transcriptional regulator"/>
    <property type="match status" value="1"/>
</dbReference>
<dbReference type="InterPro" id="IPR000847">
    <property type="entry name" value="LysR_HTH_N"/>
</dbReference>
<dbReference type="SUPFAM" id="SSF46785">
    <property type="entry name" value="Winged helix' DNA-binding domain"/>
    <property type="match status" value="1"/>
</dbReference>
<dbReference type="Pfam" id="PF00126">
    <property type="entry name" value="HTH_1"/>
    <property type="match status" value="1"/>
</dbReference>
<comment type="caution">
    <text evidence="6">The sequence shown here is derived from an EMBL/GenBank/DDBJ whole genome shotgun (WGS) entry which is preliminary data.</text>
</comment>
<gene>
    <name evidence="6" type="ORF">VIBR0546_06847</name>
</gene>
<dbReference type="AlphaFoldDB" id="E8LXF7"/>
<keyword evidence="7" id="KW-1185">Reference proteome</keyword>
<protein>
    <submittedName>
        <fullName evidence="6">Transcriptional regulator</fullName>
    </submittedName>
</protein>
<evidence type="ECO:0000256" key="2">
    <source>
        <dbReference type="ARBA" id="ARBA00023015"/>
    </source>
</evidence>
<dbReference type="GO" id="GO:0003700">
    <property type="term" value="F:DNA-binding transcription factor activity"/>
    <property type="evidence" value="ECO:0007669"/>
    <property type="project" value="InterPro"/>
</dbReference>
<keyword evidence="4" id="KW-0804">Transcription</keyword>
<name>E8LXF7_9VIBR</name>
<dbReference type="Gene3D" id="3.40.190.290">
    <property type="match status" value="1"/>
</dbReference>
<dbReference type="eggNOG" id="COG0583">
    <property type="taxonomic scope" value="Bacteria"/>
</dbReference>
<dbReference type="PANTHER" id="PTHR30537:SF5">
    <property type="entry name" value="HTH-TYPE TRANSCRIPTIONAL ACTIVATOR TTDR-RELATED"/>
    <property type="match status" value="1"/>
</dbReference>